<feature type="compositionally biased region" description="Low complexity" evidence="1">
    <location>
        <begin position="12"/>
        <end position="22"/>
    </location>
</feature>
<dbReference type="EMBL" id="JACASE010000009">
    <property type="protein sequence ID" value="KAF6435829.1"/>
    <property type="molecule type" value="Genomic_DNA"/>
</dbReference>
<keyword evidence="3" id="KW-1185">Reference proteome</keyword>
<feature type="region of interest" description="Disordered" evidence="1">
    <location>
        <begin position="1"/>
        <end position="45"/>
    </location>
</feature>
<organism evidence="2 3">
    <name type="scientific">Rousettus aegyptiacus</name>
    <name type="common">Egyptian fruit bat</name>
    <name type="synonym">Pteropus aegyptiacus</name>
    <dbReference type="NCBI Taxonomy" id="9407"/>
    <lineage>
        <taxon>Eukaryota</taxon>
        <taxon>Metazoa</taxon>
        <taxon>Chordata</taxon>
        <taxon>Craniata</taxon>
        <taxon>Vertebrata</taxon>
        <taxon>Euteleostomi</taxon>
        <taxon>Mammalia</taxon>
        <taxon>Eutheria</taxon>
        <taxon>Laurasiatheria</taxon>
        <taxon>Chiroptera</taxon>
        <taxon>Yinpterochiroptera</taxon>
        <taxon>Pteropodoidea</taxon>
        <taxon>Pteropodidae</taxon>
        <taxon>Rousettinae</taxon>
        <taxon>Rousettus</taxon>
    </lineage>
</organism>
<name>A0A7J8EKZ8_ROUAE</name>
<dbReference type="Proteomes" id="UP000593571">
    <property type="component" value="Unassembled WGS sequence"/>
</dbReference>
<gene>
    <name evidence="2" type="ORF">HJG63_012552</name>
</gene>
<accession>A0A7J8EKZ8</accession>
<sequence length="123" mass="13491">MHKWETKAQRGSPLLSSPPTSSQKKKREKNRTTSTSIRPWQSEEEKLSTAALPVNLPIPRPWPTLGLVTTLGASSKPHSSSTSTGRVPESLYPGGGLWPPVSSAQDLLYFREEDVCIICGYIS</sequence>
<evidence type="ECO:0000256" key="1">
    <source>
        <dbReference type="SAM" id="MobiDB-lite"/>
    </source>
</evidence>
<protein>
    <submittedName>
        <fullName evidence="2">Uncharacterized protein</fullName>
    </submittedName>
</protein>
<proteinExistence type="predicted"/>
<dbReference type="AlphaFoldDB" id="A0A7J8EKZ8"/>
<evidence type="ECO:0000313" key="3">
    <source>
        <dbReference type="Proteomes" id="UP000593571"/>
    </source>
</evidence>
<evidence type="ECO:0000313" key="2">
    <source>
        <dbReference type="EMBL" id="KAF6435829.1"/>
    </source>
</evidence>
<reference evidence="2 3" key="1">
    <citation type="journal article" date="2020" name="Nature">
        <title>Six reference-quality genomes reveal evolution of bat adaptations.</title>
        <authorList>
            <person name="Jebb D."/>
            <person name="Huang Z."/>
            <person name="Pippel M."/>
            <person name="Hughes G.M."/>
            <person name="Lavrichenko K."/>
            <person name="Devanna P."/>
            <person name="Winkler S."/>
            <person name="Jermiin L.S."/>
            <person name="Skirmuntt E.C."/>
            <person name="Katzourakis A."/>
            <person name="Burkitt-Gray L."/>
            <person name="Ray D.A."/>
            <person name="Sullivan K.A.M."/>
            <person name="Roscito J.G."/>
            <person name="Kirilenko B.M."/>
            <person name="Davalos L.M."/>
            <person name="Corthals A.P."/>
            <person name="Power M.L."/>
            <person name="Jones G."/>
            <person name="Ransome R.D."/>
            <person name="Dechmann D.K.N."/>
            <person name="Locatelli A.G."/>
            <person name="Puechmaille S.J."/>
            <person name="Fedrigo O."/>
            <person name="Jarvis E.D."/>
            <person name="Hiller M."/>
            <person name="Vernes S.C."/>
            <person name="Myers E.W."/>
            <person name="Teeling E.C."/>
        </authorList>
    </citation>
    <scope>NUCLEOTIDE SEQUENCE [LARGE SCALE GENOMIC DNA]</scope>
    <source>
        <strain evidence="2">MRouAeg1</strain>
        <tissue evidence="2">Muscle</tissue>
    </source>
</reference>
<comment type="caution">
    <text evidence="2">The sequence shown here is derived from an EMBL/GenBank/DDBJ whole genome shotgun (WGS) entry which is preliminary data.</text>
</comment>